<evidence type="ECO:0000313" key="2">
    <source>
        <dbReference type="EMBL" id="MCG5030433.1"/>
    </source>
</evidence>
<keyword evidence="2" id="KW-0808">Transferase</keyword>
<dbReference type="SUPFAM" id="SSF53271">
    <property type="entry name" value="PRTase-like"/>
    <property type="match status" value="1"/>
</dbReference>
<dbReference type="GO" id="GO:0003999">
    <property type="term" value="F:adenine phosphoribosyltransferase activity"/>
    <property type="evidence" value="ECO:0007669"/>
    <property type="project" value="UniProtKB-EC"/>
</dbReference>
<dbReference type="Pfam" id="PF00156">
    <property type="entry name" value="Pribosyltran"/>
    <property type="match status" value="1"/>
</dbReference>
<dbReference type="Gene3D" id="3.40.50.2020">
    <property type="match status" value="1"/>
</dbReference>
<dbReference type="Proteomes" id="UP001297600">
    <property type="component" value="Unassembled WGS sequence"/>
</dbReference>
<proteinExistence type="predicted"/>
<evidence type="ECO:0000259" key="1">
    <source>
        <dbReference type="Pfam" id="PF00156"/>
    </source>
</evidence>
<dbReference type="InterPro" id="IPR000836">
    <property type="entry name" value="PRTase_dom"/>
</dbReference>
<dbReference type="RefSeq" id="WP_237978090.1">
    <property type="nucleotide sequence ID" value="NZ_JAKNCT010000003.1"/>
</dbReference>
<dbReference type="NCBIfam" id="NF005592">
    <property type="entry name" value="PRK07322.1"/>
    <property type="match status" value="1"/>
</dbReference>
<organism evidence="2 3">
    <name type="scientific">Mesosutterella porci</name>
    <dbReference type="NCBI Taxonomy" id="2915351"/>
    <lineage>
        <taxon>Bacteria</taxon>
        <taxon>Pseudomonadati</taxon>
        <taxon>Pseudomonadota</taxon>
        <taxon>Betaproteobacteria</taxon>
        <taxon>Burkholderiales</taxon>
        <taxon>Sutterellaceae</taxon>
        <taxon>Mesosutterella</taxon>
    </lineage>
</organism>
<dbReference type="PANTHER" id="PTHR43218:SF1">
    <property type="entry name" value="PHOSPHORIBOSYLTRANSFERASE"/>
    <property type="match status" value="1"/>
</dbReference>
<keyword evidence="2" id="KW-0328">Glycosyltransferase</keyword>
<evidence type="ECO:0000313" key="3">
    <source>
        <dbReference type="Proteomes" id="UP001297600"/>
    </source>
</evidence>
<sequence length="194" mass="21920">MNQKYFDFEIMGIRRRLPYVKVSDSVGLASFVCISDTELVETVAPKLVERLPRNVDMLMTAEAKGIILCYEMSRLMGMKHFIVARKSRKPYMQNPISHTVHSITTQKEQTLWLDGCDAEEIRGRNVALVDDVIATGESMEAIESLAKKAGANVVARAAILAELQSVNRRDVIYLKKHYVFRPNADGTFTPIDRL</sequence>
<dbReference type="CDD" id="cd06223">
    <property type="entry name" value="PRTases_typeI"/>
    <property type="match status" value="1"/>
</dbReference>
<comment type="caution">
    <text evidence="2">The sequence shown here is derived from an EMBL/GenBank/DDBJ whole genome shotgun (WGS) entry which is preliminary data.</text>
</comment>
<keyword evidence="3" id="KW-1185">Reference proteome</keyword>
<accession>A0ABS9MP85</accession>
<dbReference type="PANTHER" id="PTHR43218">
    <property type="entry name" value="PHOSPHORIBOSYLTRANSFERASE-RELATED"/>
    <property type="match status" value="1"/>
</dbReference>
<reference evidence="2 3" key="1">
    <citation type="submission" date="2022-02" db="EMBL/GenBank/DDBJ databases">
        <title>Mesosutterella porci, a novel member of the family Sutterellaceae from pig feces.</title>
        <authorList>
            <person name="Wylensek D."/>
            <person name="Clavel T."/>
        </authorList>
    </citation>
    <scope>NUCLEOTIDE SEQUENCE [LARGE SCALE GENOMIC DNA]</scope>
    <source>
        <strain evidence="3">oilRF-744-wt-GAM-9</strain>
    </source>
</reference>
<protein>
    <submittedName>
        <fullName evidence="2">Adenine phosphoribosyltransferase</fullName>
        <ecNumber evidence="2">2.4.2.7</ecNumber>
    </submittedName>
</protein>
<dbReference type="EMBL" id="JAKNCT010000003">
    <property type="protein sequence ID" value="MCG5030433.1"/>
    <property type="molecule type" value="Genomic_DNA"/>
</dbReference>
<feature type="domain" description="Phosphoribosyltransferase" evidence="1">
    <location>
        <begin position="40"/>
        <end position="166"/>
    </location>
</feature>
<name>A0ABS9MP85_9BURK</name>
<dbReference type="InterPro" id="IPR029057">
    <property type="entry name" value="PRTase-like"/>
</dbReference>
<dbReference type="EC" id="2.4.2.7" evidence="2"/>
<gene>
    <name evidence="2" type="ORF">MAF45_03090</name>
</gene>